<accession>A0A2P2E418</accession>
<dbReference type="RefSeq" id="WP_108977941.1">
    <property type="nucleotide sequence ID" value="NZ_BFBB01000008.1"/>
</dbReference>
<dbReference type="Pfam" id="PF00300">
    <property type="entry name" value="His_Phos_1"/>
    <property type="match status" value="1"/>
</dbReference>
<dbReference type="PANTHER" id="PTHR47623:SF1">
    <property type="entry name" value="OS09G0287300 PROTEIN"/>
    <property type="match status" value="1"/>
</dbReference>
<proteinExistence type="predicted"/>
<dbReference type="CDD" id="cd07067">
    <property type="entry name" value="HP_PGM_like"/>
    <property type="match status" value="1"/>
</dbReference>
<dbReference type="Proteomes" id="UP000245133">
    <property type="component" value="Unassembled WGS sequence"/>
</dbReference>
<gene>
    <name evidence="1" type="ORF">LPTSP4_31660</name>
</gene>
<sequence length="170" mass="19577">MKHLYLLRHAKSDWDEAYESDEERNLSDRGKKQTKALRNFLLDFKFQIDLAYVSPAVRTERTYHALRKDMIRLPKPEFKPAIYEADAEDLLFLVHGVPEYVRSVLIVGHNPGLEEFATGLLRGNPERSLFSKFPTSALVGLQFAANTWKEVEWGKAALTLFWIPGQLGKE</sequence>
<comment type="caution">
    <text evidence="1">The sequence shown here is derived from an EMBL/GenBank/DDBJ whole genome shotgun (WGS) entry which is preliminary data.</text>
</comment>
<evidence type="ECO:0000313" key="1">
    <source>
        <dbReference type="EMBL" id="GBF51628.1"/>
    </source>
</evidence>
<dbReference type="OrthoDB" id="9810154at2"/>
<name>A0A2P2E418_9LEPT</name>
<keyword evidence="2" id="KW-1185">Reference proteome</keyword>
<dbReference type="AlphaFoldDB" id="A0A2P2E418"/>
<dbReference type="PANTHER" id="PTHR47623">
    <property type="entry name" value="OS09G0287300 PROTEIN"/>
    <property type="match status" value="1"/>
</dbReference>
<dbReference type="EMBL" id="BFBB01000008">
    <property type="protein sequence ID" value="GBF51628.1"/>
    <property type="molecule type" value="Genomic_DNA"/>
</dbReference>
<dbReference type="SUPFAM" id="SSF53254">
    <property type="entry name" value="Phosphoglycerate mutase-like"/>
    <property type="match status" value="1"/>
</dbReference>
<dbReference type="InterPro" id="IPR013078">
    <property type="entry name" value="His_Pase_superF_clade-1"/>
</dbReference>
<dbReference type="Gene3D" id="3.40.50.1240">
    <property type="entry name" value="Phosphoglycerate mutase-like"/>
    <property type="match status" value="1"/>
</dbReference>
<protein>
    <submittedName>
        <fullName evidence="1">Putative phosphohistidine phosphatase SixA</fullName>
    </submittedName>
</protein>
<evidence type="ECO:0000313" key="2">
    <source>
        <dbReference type="Proteomes" id="UP000245133"/>
    </source>
</evidence>
<dbReference type="InterPro" id="IPR029033">
    <property type="entry name" value="His_PPase_superfam"/>
</dbReference>
<dbReference type="SMART" id="SM00855">
    <property type="entry name" value="PGAM"/>
    <property type="match status" value="1"/>
</dbReference>
<reference evidence="1 2" key="1">
    <citation type="submission" date="2018-02" db="EMBL/GenBank/DDBJ databases">
        <title>Novel Leptospira species isolated from soil and water in Japan.</title>
        <authorList>
            <person name="Nakao R."/>
            <person name="Masuzawa T."/>
        </authorList>
    </citation>
    <scope>NUCLEOTIDE SEQUENCE [LARGE SCALE GENOMIC DNA]</scope>
    <source>
        <strain evidence="1 2">YH101</strain>
    </source>
</reference>
<organism evidence="1 2">
    <name type="scientific">Leptospira ryugenii</name>
    <dbReference type="NCBI Taxonomy" id="1917863"/>
    <lineage>
        <taxon>Bacteria</taxon>
        <taxon>Pseudomonadati</taxon>
        <taxon>Spirochaetota</taxon>
        <taxon>Spirochaetia</taxon>
        <taxon>Leptospirales</taxon>
        <taxon>Leptospiraceae</taxon>
        <taxon>Leptospira</taxon>
    </lineage>
</organism>